<dbReference type="Pfam" id="PF04203">
    <property type="entry name" value="Sortase"/>
    <property type="match status" value="1"/>
</dbReference>
<dbReference type="Pfam" id="PF00805">
    <property type="entry name" value="Pentapeptide"/>
    <property type="match status" value="1"/>
</dbReference>
<evidence type="ECO:0000313" key="4">
    <source>
        <dbReference type="Proteomes" id="UP001595816"/>
    </source>
</evidence>
<dbReference type="InterPro" id="IPR042001">
    <property type="entry name" value="Sortase_F"/>
</dbReference>
<keyword evidence="4" id="KW-1185">Reference proteome</keyword>
<keyword evidence="1" id="KW-0378">Hydrolase</keyword>
<evidence type="ECO:0000313" key="3">
    <source>
        <dbReference type="EMBL" id="MFC4132827.1"/>
    </source>
</evidence>
<evidence type="ECO:0000256" key="1">
    <source>
        <dbReference type="ARBA" id="ARBA00022801"/>
    </source>
</evidence>
<comment type="caution">
    <text evidence="3">The sequence shown here is derived from an EMBL/GenBank/DDBJ whole genome shotgun (WGS) entry which is preliminary data.</text>
</comment>
<reference evidence="4" key="1">
    <citation type="journal article" date="2019" name="Int. J. Syst. Evol. Microbiol.">
        <title>The Global Catalogue of Microorganisms (GCM) 10K type strain sequencing project: providing services to taxonomists for standard genome sequencing and annotation.</title>
        <authorList>
            <consortium name="The Broad Institute Genomics Platform"/>
            <consortium name="The Broad Institute Genome Sequencing Center for Infectious Disease"/>
            <person name="Wu L."/>
            <person name="Ma J."/>
        </authorList>
    </citation>
    <scope>NUCLEOTIDE SEQUENCE [LARGE SCALE GENOMIC DNA]</scope>
    <source>
        <strain evidence="4">CGMCC 4.7289</strain>
    </source>
</reference>
<dbReference type="InterPro" id="IPR005754">
    <property type="entry name" value="Sortase"/>
</dbReference>
<feature type="region of interest" description="Disordered" evidence="2">
    <location>
        <begin position="207"/>
        <end position="285"/>
    </location>
</feature>
<dbReference type="EMBL" id="JBHSAY010000009">
    <property type="protein sequence ID" value="MFC4132827.1"/>
    <property type="molecule type" value="Genomic_DNA"/>
</dbReference>
<dbReference type="NCBIfam" id="NF033748">
    <property type="entry name" value="class_F_sortase"/>
    <property type="match status" value="1"/>
</dbReference>
<sequence length="285" mass="29533">MRRLLPLLALLFALAGVGTLATAFVVMPGRPPLPSPAQIPGGYTVDGSGRLLSRSSPVAVRVPVIGVDARIVETGVAANGSIEVPPLDTPDLAGWYRYGPSPGEAGSAVLVGHVDSRASGPAVFFRLGELRKGDDIFVDRGDGTTAVFTVDGVRLVAKDEFPAPEVHRVASTALLRLITCGGRFDAATRSYLDNVIVYATLTDSGPTGSRLTGSGLTERDPTGSRQMSSRLTSSRLTGSLLTGSRLTGSRLTGSSLTGSRLTGSSLTGSRHMSSRLTGGRLTGSR</sequence>
<dbReference type="RefSeq" id="WP_253752482.1">
    <property type="nucleotide sequence ID" value="NZ_JAMZDZ010000001.1"/>
</dbReference>
<organism evidence="3 4">
    <name type="scientific">Hamadaea flava</name>
    <dbReference type="NCBI Taxonomy" id="1742688"/>
    <lineage>
        <taxon>Bacteria</taxon>
        <taxon>Bacillati</taxon>
        <taxon>Actinomycetota</taxon>
        <taxon>Actinomycetes</taxon>
        <taxon>Micromonosporales</taxon>
        <taxon>Micromonosporaceae</taxon>
        <taxon>Hamadaea</taxon>
    </lineage>
</organism>
<dbReference type="CDD" id="cd05829">
    <property type="entry name" value="Sortase_F"/>
    <property type="match status" value="1"/>
</dbReference>
<gene>
    <name evidence="3" type="ORF">ACFOZ4_19635</name>
</gene>
<dbReference type="SUPFAM" id="SSF63817">
    <property type="entry name" value="Sortase"/>
    <property type="match status" value="1"/>
</dbReference>
<feature type="compositionally biased region" description="Low complexity" evidence="2">
    <location>
        <begin position="228"/>
        <end position="270"/>
    </location>
</feature>
<dbReference type="Proteomes" id="UP001595816">
    <property type="component" value="Unassembled WGS sequence"/>
</dbReference>
<dbReference type="Gene3D" id="2.160.20.80">
    <property type="entry name" value="E3 ubiquitin-protein ligase SopA"/>
    <property type="match status" value="1"/>
</dbReference>
<dbReference type="InterPro" id="IPR023365">
    <property type="entry name" value="Sortase_dom-sf"/>
</dbReference>
<proteinExistence type="predicted"/>
<dbReference type="InterPro" id="IPR001646">
    <property type="entry name" value="5peptide_repeat"/>
</dbReference>
<evidence type="ECO:0000256" key="2">
    <source>
        <dbReference type="SAM" id="MobiDB-lite"/>
    </source>
</evidence>
<name>A0ABV8LP80_9ACTN</name>
<dbReference type="Gene3D" id="2.40.260.10">
    <property type="entry name" value="Sortase"/>
    <property type="match status" value="1"/>
</dbReference>
<protein>
    <submittedName>
        <fullName evidence="3">Class F sortase</fullName>
    </submittedName>
</protein>
<dbReference type="SUPFAM" id="SSF141571">
    <property type="entry name" value="Pentapeptide repeat-like"/>
    <property type="match status" value="1"/>
</dbReference>
<accession>A0ABV8LP80</accession>